<dbReference type="Gene3D" id="2.40.128.20">
    <property type="match status" value="1"/>
</dbReference>
<accession>A0A224YN11</accession>
<dbReference type="InterPro" id="IPR002970">
    <property type="entry name" value="Tick_his-bd"/>
</dbReference>
<sequence>MNRAALLIWLVAFPVSIVSGVLDTPGGPLNLPRMPVDPYKVFANFPNAVAISASTNSTNLSCLTAKQLEIDSEAKTTTYLWLFPSVGLEIPFKVKAGEKPGTMTFTVGNDSTPMEGIIYYTDEKNCAVADLEYDGHVCLLWASREVKDSVPQECIDYFEDICGVTVNQHSRDLCVNGEGDY</sequence>
<name>A0A224YN11_9ACAR</name>
<feature type="chain" id="PRO_5012510910" evidence="1">
    <location>
        <begin position="21"/>
        <end position="181"/>
    </location>
</feature>
<proteinExistence type="predicted"/>
<reference evidence="2" key="1">
    <citation type="journal article" date="2017" name="Parasit. Vectors">
        <title>Sialotranscriptomics of Rhipicephalus zambeziensis reveals intricate expression profiles of secretory proteins and suggests tight temporal transcriptional regulation during blood-feeding.</title>
        <authorList>
            <person name="de Castro M.H."/>
            <person name="de Klerk D."/>
            <person name="Pienaar R."/>
            <person name="Rees D.J.G."/>
            <person name="Mans B.J."/>
        </authorList>
    </citation>
    <scope>NUCLEOTIDE SEQUENCE</scope>
    <source>
        <tissue evidence="2">Salivary glands</tissue>
    </source>
</reference>
<dbReference type="GO" id="GO:0043176">
    <property type="term" value="F:amine binding"/>
    <property type="evidence" value="ECO:0007669"/>
    <property type="project" value="InterPro"/>
</dbReference>
<dbReference type="InterPro" id="IPR012674">
    <property type="entry name" value="Calycin"/>
</dbReference>
<evidence type="ECO:0000313" key="2">
    <source>
        <dbReference type="EMBL" id="MAA15374.1"/>
    </source>
</evidence>
<evidence type="ECO:0000256" key="1">
    <source>
        <dbReference type="SAM" id="SignalP"/>
    </source>
</evidence>
<feature type="signal peptide" evidence="1">
    <location>
        <begin position="1"/>
        <end position="20"/>
    </location>
</feature>
<dbReference type="GO" id="GO:0030682">
    <property type="term" value="P:symbiont-mediated perturbation of host defenses"/>
    <property type="evidence" value="ECO:0007669"/>
    <property type="project" value="InterPro"/>
</dbReference>
<keyword evidence="1" id="KW-0732">Signal</keyword>
<dbReference type="Pfam" id="PF02098">
    <property type="entry name" value="His_binding"/>
    <property type="match status" value="1"/>
</dbReference>
<dbReference type="SUPFAM" id="SSF50814">
    <property type="entry name" value="Lipocalins"/>
    <property type="match status" value="1"/>
</dbReference>
<organism evidence="2">
    <name type="scientific">Rhipicephalus zambeziensis</name>
    <dbReference type="NCBI Taxonomy" id="60191"/>
    <lineage>
        <taxon>Eukaryota</taxon>
        <taxon>Metazoa</taxon>
        <taxon>Ecdysozoa</taxon>
        <taxon>Arthropoda</taxon>
        <taxon>Chelicerata</taxon>
        <taxon>Arachnida</taxon>
        <taxon>Acari</taxon>
        <taxon>Parasitiformes</taxon>
        <taxon>Ixodida</taxon>
        <taxon>Ixodoidea</taxon>
        <taxon>Ixodidae</taxon>
        <taxon>Rhipicephalinae</taxon>
        <taxon>Rhipicephalus</taxon>
        <taxon>Rhipicephalus</taxon>
    </lineage>
</organism>
<protein>
    <submittedName>
        <fullName evidence="2">Lipocalin</fullName>
    </submittedName>
</protein>
<dbReference type="EMBL" id="GFPF01004228">
    <property type="protein sequence ID" value="MAA15374.1"/>
    <property type="molecule type" value="Transcribed_RNA"/>
</dbReference>
<dbReference type="AlphaFoldDB" id="A0A224YN11"/>